<feature type="transmembrane region" description="Helical" evidence="1">
    <location>
        <begin position="12"/>
        <end position="31"/>
    </location>
</feature>
<evidence type="ECO:0000313" key="3">
    <source>
        <dbReference type="Proteomes" id="UP001219518"/>
    </source>
</evidence>
<dbReference type="AlphaFoldDB" id="A0AAE1HEP1"/>
<name>A0AAE1HEP1_9NEOP</name>
<keyword evidence="1" id="KW-0812">Transmembrane</keyword>
<reference evidence="2" key="2">
    <citation type="journal article" date="2023" name="BMC Genomics">
        <title>Pest status, molecular evolution, and epigenetic factors derived from the genome assembly of Frankliniella fusca, a thysanopteran phytovirus vector.</title>
        <authorList>
            <person name="Catto M.A."/>
            <person name="Labadie P.E."/>
            <person name="Jacobson A.L."/>
            <person name="Kennedy G.G."/>
            <person name="Srinivasan R."/>
            <person name="Hunt B.G."/>
        </authorList>
    </citation>
    <scope>NUCLEOTIDE SEQUENCE</scope>
    <source>
        <strain evidence="2">PL_HMW_Pooled</strain>
    </source>
</reference>
<keyword evidence="1" id="KW-1133">Transmembrane helix</keyword>
<proteinExistence type="predicted"/>
<comment type="caution">
    <text evidence="2">The sequence shown here is derived from an EMBL/GenBank/DDBJ whole genome shotgun (WGS) entry which is preliminary data.</text>
</comment>
<protein>
    <submittedName>
        <fullName evidence="2">Hydrogenase expression/formation protein HoxM</fullName>
    </submittedName>
</protein>
<dbReference type="Proteomes" id="UP001219518">
    <property type="component" value="Unassembled WGS sequence"/>
</dbReference>
<keyword evidence="3" id="KW-1185">Reference proteome</keyword>
<accession>A0AAE1HEP1</accession>
<evidence type="ECO:0000313" key="2">
    <source>
        <dbReference type="EMBL" id="KAK3919914.1"/>
    </source>
</evidence>
<reference evidence="2" key="1">
    <citation type="submission" date="2021-07" db="EMBL/GenBank/DDBJ databases">
        <authorList>
            <person name="Catto M.A."/>
            <person name="Jacobson A."/>
            <person name="Kennedy G."/>
            <person name="Labadie P."/>
            <person name="Hunt B.G."/>
            <person name="Srinivasan R."/>
        </authorList>
    </citation>
    <scope>NUCLEOTIDE SEQUENCE</scope>
    <source>
        <strain evidence="2">PL_HMW_Pooled</strain>
        <tissue evidence="2">Head</tissue>
    </source>
</reference>
<organism evidence="2 3">
    <name type="scientific">Frankliniella fusca</name>
    <dbReference type="NCBI Taxonomy" id="407009"/>
    <lineage>
        <taxon>Eukaryota</taxon>
        <taxon>Metazoa</taxon>
        <taxon>Ecdysozoa</taxon>
        <taxon>Arthropoda</taxon>
        <taxon>Hexapoda</taxon>
        <taxon>Insecta</taxon>
        <taxon>Pterygota</taxon>
        <taxon>Neoptera</taxon>
        <taxon>Paraneoptera</taxon>
        <taxon>Thysanoptera</taxon>
        <taxon>Terebrantia</taxon>
        <taxon>Thripoidea</taxon>
        <taxon>Thripidae</taxon>
        <taxon>Frankliniella</taxon>
    </lineage>
</organism>
<sequence>MAMSLLKLVPFMRIRTWSMLGFIGAFFQVKWDEAFKNMMCMKILIRLIKIVLATYLHSSNNVLLLYLYHLFCTNKFYDGLFVLLLIRSNRKPDKVIALVVGKTMWKDPEFGFLCIMTLQQ</sequence>
<keyword evidence="1" id="KW-0472">Membrane</keyword>
<evidence type="ECO:0000256" key="1">
    <source>
        <dbReference type="SAM" id="Phobius"/>
    </source>
</evidence>
<gene>
    <name evidence="2" type="ORF">KUF71_009200</name>
</gene>
<dbReference type="EMBL" id="JAHWGI010000985">
    <property type="protein sequence ID" value="KAK3919914.1"/>
    <property type="molecule type" value="Genomic_DNA"/>
</dbReference>